<organism evidence="1">
    <name type="scientific">Saccharomyces paradoxus virus M1L</name>
    <dbReference type="NCBI Taxonomy" id="2805738"/>
    <lineage>
        <taxon>Viruses</taxon>
    </lineage>
</organism>
<reference evidence="1" key="1">
    <citation type="submission" date="2020-11" db="EMBL/GenBank/DDBJ databases">
        <authorList>
            <person name="Rowley P.A."/>
            <person name="Crabtree A.M."/>
            <person name="Fredericks L.R."/>
            <person name="Lee M.D."/>
            <person name="Boyer J.M."/>
            <person name="Kizer E.A."/>
            <person name="Taggart N.T."/>
            <person name="Hunter S.S."/>
            <person name="Kennedy C.B."/>
            <person name="Willmore C.G."/>
            <person name="Tebbe N.M."/>
            <person name="Harris J.S."/>
            <person name="Brocke S.N."/>
        </authorList>
    </citation>
    <scope>NUCLEOTIDE SEQUENCE</scope>
</reference>
<accession>A0A7U0R264</accession>
<sequence>MRNSTFTLNLIVLILVSSFFNHFTSGADISEKFGKRWSTSNTYHALVLGAKYLWACYEWDQPWRIEVAWWGTMAAEDGGFIDTIGSGRNACQICLNKKEDPETDCFTAVSEVLKMSIMNAVKISIGWRAQSVVNAAIDNTSDQPLKRSTMPYPCDDGWCLDSDNVTYSTPDLYTHAEQLYAGTDVVILTPESLTRRDSTGLETVTVMNITSGLTVDINHRIDHTGCGTVFVGPPSTIAGVNMTLTKRRDDPHEFPFCDGFIGVDYCSNHNSLGGIYGSGELDTMAHDLAYADSNGNNYVDFYKMYWVKDSGNEDWLTSFRTYYTNAPSSAIHWSQCDTGA</sequence>
<name>A0A7U0R264_9VIRU</name>
<gene>
    <name evidence="1" type="primary">K1L</name>
</gene>
<reference evidence="1" key="2">
    <citation type="journal article" date="2021" name="PLoS Genet.">
        <title>The Species-Specific Acquisition and Diversification of a K1-like Family of Killer Toxins in Budding Yeasts of the Saccharomycotina.</title>
        <authorList>
            <person name="Fredericks L.R."/>
            <person name="Lee M.D."/>
            <person name="Crabtree A.M."/>
            <person name="Boyer J.M."/>
            <person name="Kizer E.A."/>
            <person name="Taggart N.T."/>
            <person name="Roslund C.R."/>
            <person name="Hunter S.S."/>
            <person name="Kennedy C.B."/>
            <person name="Willmore C.G."/>
            <person name="Tebbe N.M."/>
            <person name="Harris J.S."/>
            <person name="Brocke S.N."/>
            <person name="Rowley P.A."/>
        </authorList>
    </citation>
    <scope>NUCLEOTIDE SEQUENCE</scope>
</reference>
<evidence type="ECO:0000313" key="1">
    <source>
        <dbReference type="EMBL" id="QQX23408.1"/>
    </source>
</evidence>
<dbReference type="EMBL" id="MW248137">
    <property type="protein sequence ID" value="QQX23408.1"/>
    <property type="molecule type" value="Genomic_RNA"/>
</dbReference>
<protein>
    <submittedName>
        <fullName evidence="1">Killer toxin</fullName>
    </submittedName>
</protein>
<proteinExistence type="predicted"/>